<dbReference type="Proteomes" id="UP000548476">
    <property type="component" value="Unassembled WGS sequence"/>
</dbReference>
<sequence>MSPPTFNLLTEPFIPVTWTDPTPGAASTIGIRELFLRAQDIADLAVPSPPAASGLMRILYVLAAEISGLNDQEAHDDWNRERLRLAKQTSFDPQAVDRVLGTAAESRWDLFDERFPWLQDPRLATECPKTTGINKFVWGRVAGNNQVFVSHDTDAVPRPIPTSEAIWHLLAWLYYGPSGRCSARVVDGKSEANVTAGQLRRSLSIHPWAPTLYQTLIAGQVYDEYFDPDEDLPAWDEPQLHNPLGVPPELHGSRILAGQFRHAVQLVPNEDGSMVTDAYVTWSLRKPFEPTTDPYLMYAVNAKGEQFPRYADADRAIWRDLDALLRHDRAERKLIRPKVLNAATAFGVDYLKTLRIRVFAFDQDGQTRDRQYFTADTPPILDALAEDIERAHRIQAAVTAGNTSGHALTTTLSVAWRETTKADPKKTPPWLEKAAARYWSEAEQEFWSIVGADDPPGDPIPNAFILLAARVFDDATNEYAFNPRFVRALEEQRRWLFTGWQKLGDHT</sequence>
<dbReference type="InterPro" id="IPR013381">
    <property type="entry name" value="CRISPR-assoc_prot_Cse1"/>
</dbReference>
<evidence type="ECO:0000313" key="1">
    <source>
        <dbReference type="EMBL" id="MBB6039586.1"/>
    </source>
</evidence>
<dbReference type="NCBIfam" id="TIGR02547">
    <property type="entry name" value="casA_cse1"/>
    <property type="match status" value="1"/>
</dbReference>
<dbReference type="RefSeq" id="WP_184792671.1">
    <property type="nucleotide sequence ID" value="NZ_BONT01000089.1"/>
</dbReference>
<gene>
    <name evidence="1" type="ORF">HNR73_007483</name>
</gene>
<accession>A0A841FUA2</accession>
<proteinExistence type="predicted"/>
<keyword evidence="2" id="KW-1185">Reference proteome</keyword>
<name>A0A841FUA2_9ACTN</name>
<comment type="caution">
    <text evidence="1">The sequence shown here is derived from an EMBL/GenBank/DDBJ whole genome shotgun (WGS) entry which is preliminary data.</text>
</comment>
<dbReference type="Pfam" id="PF09481">
    <property type="entry name" value="CRISPR_Cse1"/>
    <property type="match status" value="1"/>
</dbReference>
<dbReference type="AlphaFoldDB" id="A0A841FUA2"/>
<evidence type="ECO:0000313" key="2">
    <source>
        <dbReference type="Proteomes" id="UP000548476"/>
    </source>
</evidence>
<reference evidence="1 2" key="1">
    <citation type="submission" date="2020-08" db="EMBL/GenBank/DDBJ databases">
        <title>Genomic Encyclopedia of Type Strains, Phase IV (KMG-IV): sequencing the most valuable type-strain genomes for metagenomic binning, comparative biology and taxonomic classification.</title>
        <authorList>
            <person name="Goeker M."/>
        </authorList>
    </citation>
    <scope>NUCLEOTIDE SEQUENCE [LARGE SCALE GENOMIC DNA]</scope>
    <source>
        <strain evidence="1 2">YIM 65646</strain>
    </source>
</reference>
<protein>
    <submittedName>
        <fullName evidence="1">CRISPR system Cascade subunit CasA</fullName>
    </submittedName>
</protein>
<dbReference type="EMBL" id="JACHGT010000023">
    <property type="protein sequence ID" value="MBB6039586.1"/>
    <property type="molecule type" value="Genomic_DNA"/>
</dbReference>
<organism evidence="1 2">
    <name type="scientific">Phytomonospora endophytica</name>
    <dbReference type="NCBI Taxonomy" id="714109"/>
    <lineage>
        <taxon>Bacteria</taxon>
        <taxon>Bacillati</taxon>
        <taxon>Actinomycetota</taxon>
        <taxon>Actinomycetes</taxon>
        <taxon>Micromonosporales</taxon>
        <taxon>Micromonosporaceae</taxon>
        <taxon>Phytomonospora</taxon>
    </lineage>
</organism>